<keyword evidence="12" id="KW-1185">Reference proteome</keyword>
<evidence type="ECO:0000256" key="3">
    <source>
        <dbReference type="ARBA" id="ARBA00010261"/>
    </source>
</evidence>
<evidence type="ECO:0000256" key="5">
    <source>
        <dbReference type="ARBA" id="ARBA00022448"/>
    </source>
</evidence>
<dbReference type="STRING" id="597456.A0A0L7QXJ0"/>
<protein>
    <submittedName>
        <fullName evidence="11">Putative NADH dehydrogenase [ubiquinone] 1 alpha subcomplex subunit 5</fullName>
    </submittedName>
</protein>
<keyword evidence="5" id="KW-0813">Transport</keyword>
<dbReference type="PANTHER" id="PTHR12653">
    <property type="entry name" value="NADH-UBIQUINONE OXIDOREDUCTASE 13 KD-B SUBUNIT"/>
    <property type="match status" value="1"/>
</dbReference>
<keyword evidence="8" id="KW-0249">Electron transport</keyword>
<evidence type="ECO:0000256" key="1">
    <source>
        <dbReference type="ARBA" id="ARBA00003195"/>
    </source>
</evidence>
<comment type="similarity">
    <text evidence="3">Belongs to the complex I NDUFA5 subunit family.</text>
</comment>
<dbReference type="EMBL" id="KQ414704">
    <property type="protein sequence ID" value="KOC63325.1"/>
    <property type="molecule type" value="Genomic_DNA"/>
</dbReference>
<name>A0A0L7QXJ0_9HYME</name>
<keyword evidence="6" id="KW-0679">Respiratory chain</keyword>
<evidence type="ECO:0000313" key="11">
    <source>
        <dbReference type="EMBL" id="KOC63325.1"/>
    </source>
</evidence>
<dbReference type="PANTHER" id="PTHR12653:SF0">
    <property type="entry name" value="NADH DEHYDROGENASE [UBIQUINONE] 1 ALPHA SUBCOMPLEX SUBUNIT 5"/>
    <property type="match status" value="1"/>
</dbReference>
<keyword evidence="7" id="KW-0999">Mitochondrion inner membrane</keyword>
<proteinExistence type="inferred from homology"/>
<keyword evidence="11" id="KW-0830">Ubiquinone</keyword>
<gene>
    <name evidence="11" type="ORF">WH47_04774</name>
</gene>
<evidence type="ECO:0000256" key="10">
    <source>
        <dbReference type="ARBA" id="ARBA00023136"/>
    </source>
</evidence>
<comment type="subcellular location">
    <subcellularLocation>
        <location evidence="2">Mitochondrion inner membrane</location>
        <topology evidence="2">Peripheral membrane protein</topology>
        <orientation evidence="2">Matrix side</orientation>
    </subcellularLocation>
</comment>
<feature type="non-terminal residue" evidence="11">
    <location>
        <position position="1"/>
    </location>
</feature>
<evidence type="ECO:0000256" key="9">
    <source>
        <dbReference type="ARBA" id="ARBA00023128"/>
    </source>
</evidence>
<dbReference type="Proteomes" id="UP000053825">
    <property type="component" value="Unassembled WGS sequence"/>
</dbReference>
<evidence type="ECO:0000256" key="2">
    <source>
        <dbReference type="ARBA" id="ARBA00004443"/>
    </source>
</evidence>
<evidence type="ECO:0000256" key="7">
    <source>
        <dbReference type="ARBA" id="ARBA00022792"/>
    </source>
</evidence>
<evidence type="ECO:0000256" key="8">
    <source>
        <dbReference type="ARBA" id="ARBA00022982"/>
    </source>
</evidence>
<dbReference type="GO" id="GO:0022904">
    <property type="term" value="P:respiratory electron transport chain"/>
    <property type="evidence" value="ECO:0007669"/>
    <property type="project" value="InterPro"/>
</dbReference>
<dbReference type="GO" id="GO:0005743">
    <property type="term" value="C:mitochondrial inner membrane"/>
    <property type="evidence" value="ECO:0007669"/>
    <property type="project" value="UniProtKB-SubCell"/>
</dbReference>
<organism evidence="11 12">
    <name type="scientific">Habropoda laboriosa</name>
    <dbReference type="NCBI Taxonomy" id="597456"/>
    <lineage>
        <taxon>Eukaryota</taxon>
        <taxon>Metazoa</taxon>
        <taxon>Ecdysozoa</taxon>
        <taxon>Arthropoda</taxon>
        <taxon>Hexapoda</taxon>
        <taxon>Insecta</taxon>
        <taxon>Pterygota</taxon>
        <taxon>Neoptera</taxon>
        <taxon>Endopterygota</taxon>
        <taxon>Hymenoptera</taxon>
        <taxon>Apocrita</taxon>
        <taxon>Aculeata</taxon>
        <taxon>Apoidea</taxon>
        <taxon>Anthophila</taxon>
        <taxon>Apidae</taxon>
        <taxon>Habropoda</taxon>
    </lineage>
</organism>
<comment type="function">
    <text evidence="1">Accessory subunit of the mitochondrial membrane respiratory chain NADH dehydrogenase (Complex I), that is believed not to be involved in catalysis. Complex I functions in the transfer of electrons from NADH to the respiratory chain. The immediate electron acceptor for the enzyme is believed to be ubiquinone.</text>
</comment>
<dbReference type="AlphaFoldDB" id="A0A0L7QXJ0"/>
<reference evidence="11 12" key="1">
    <citation type="submission" date="2015-07" db="EMBL/GenBank/DDBJ databases">
        <title>The genome of Habropoda laboriosa.</title>
        <authorList>
            <person name="Pan H."/>
            <person name="Kapheim K."/>
        </authorList>
    </citation>
    <scope>NUCLEOTIDE SEQUENCE [LARGE SCALE GENOMIC DNA]</scope>
    <source>
        <strain evidence="11">0110345459</strain>
    </source>
</reference>
<sequence>LALSKKAHRELGVIYEKILRNLKQMPQDYIFRTDMEKQTRERRSIVMQNDDMAVVEAKIDDGKMEDVLYRAKLELTLVECFVKYKPWESLMETAPKNQWTWPPQK</sequence>
<keyword evidence="9" id="KW-0496">Mitochondrion</keyword>
<dbReference type="InterPro" id="IPR006806">
    <property type="entry name" value="NDUFA5"/>
</dbReference>
<comment type="subunit">
    <text evidence="4">Complex I is composed of 45 different subunits.</text>
</comment>
<evidence type="ECO:0000256" key="4">
    <source>
        <dbReference type="ARBA" id="ARBA00011533"/>
    </source>
</evidence>
<keyword evidence="10" id="KW-0472">Membrane</keyword>
<dbReference type="Pfam" id="PF04716">
    <property type="entry name" value="ETC_C1_NDUFA5"/>
    <property type="match status" value="1"/>
</dbReference>
<evidence type="ECO:0000313" key="12">
    <source>
        <dbReference type="Proteomes" id="UP000053825"/>
    </source>
</evidence>
<evidence type="ECO:0000256" key="6">
    <source>
        <dbReference type="ARBA" id="ARBA00022660"/>
    </source>
</evidence>
<dbReference type="OrthoDB" id="286811at2759"/>
<accession>A0A0L7QXJ0</accession>